<dbReference type="GeneID" id="7988988"/>
<dbReference type="PATRIC" id="fig|593117.10.peg.818"/>
<dbReference type="PANTHER" id="PTHR30535:SF34">
    <property type="entry name" value="MOLYBDATE-BINDING PROTEIN MOLA"/>
    <property type="match status" value="1"/>
</dbReference>
<dbReference type="eggNOG" id="arCOG03303">
    <property type="taxonomic scope" value="Archaea"/>
</dbReference>
<dbReference type="InterPro" id="IPR002491">
    <property type="entry name" value="ABC_transptr_periplasmic_BD"/>
</dbReference>
<dbReference type="CDD" id="cd01147">
    <property type="entry name" value="HemV-2"/>
    <property type="match status" value="1"/>
</dbReference>
<dbReference type="Pfam" id="PF01497">
    <property type="entry name" value="Peripla_BP_2"/>
    <property type="match status" value="1"/>
</dbReference>
<sequence>MRKALALLVILLVLSTAGCIGTSTSSSSKASVSSPTSSSAGYITITDTLGRTVKVPANVSRIVAVGPGALRILVYLNATDKVVGIEELEKRYPYGRPYVLAHLELLNLPVIGPGGPGKLPDMEALVKVHPQVIFWVFASKETADEVQEKTGIPVVVLSYGTLENFTDETFFKSLLLAGKILGREERAREIIKFIREQQAYLENLTKGLESPKVYLGGIGYKGAHGITSTSVYYTPFTVLHLDNIASKLTSTNRHGWIQVDKEWLLKEDPDYIFIDEGGLKIILDDYRSNPDFYNSLKAVREGNLYGVLPYNFYNTNIGIAIADTYYIGKVIYPERFKNVNPAEKADEIFTFLVGKPVYRELAKEFGGFGKINLASGNVTYGLPTNP</sequence>
<dbReference type="InterPro" id="IPR050902">
    <property type="entry name" value="ABC_Transporter_SBP"/>
</dbReference>
<dbReference type="PANTHER" id="PTHR30535">
    <property type="entry name" value="VITAMIN B12-BINDING PROTEIN"/>
    <property type="match status" value="1"/>
</dbReference>
<accession>C5A511</accession>
<dbReference type="PROSITE" id="PS50983">
    <property type="entry name" value="FE_B12_PBP"/>
    <property type="match status" value="1"/>
</dbReference>
<evidence type="ECO:0000313" key="2">
    <source>
        <dbReference type="EMBL" id="ACS33323.1"/>
    </source>
</evidence>
<protein>
    <submittedName>
        <fullName evidence="2">Iron transport ABC protein, periplasmic component</fullName>
    </submittedName>
</protein>
<feature type="domain" description="Fe/B12 periplasmic-binding" evidence="1">
    <location>
        <begin position="61"/>
        <end position="335"/>
    </location>
</feature>
<dbReference type="RefSeq" id="WP_015858440.1">
    <property type="nucleotide sequence ID" value="NC_012804.1"/>
</dbReference>
<dbReference type="HOGENOM" id="CLU_038034_13_1_2"/>
<gene>
    <name evidence="2" type="ordered locus">TGAM_0821</name>
</gene>
<name>C5A511_THEGJ</name>
<proteinExistence type="predicted"/>
<dbReference type="EMBL" id="CP001398">
    <property type="protein sequence ID" value="ACS33323.1"/>
    <property type="molecule type" value="Genomic_DNA"/>
</dbReference>
<evidence type="ECO:0000259" key="1">
    <source>
        <dbReference type="PROSITE" id="PS50983"/>
    </source>
</evidence>
<keyword evidence="3" id="KW-1185">Reference proteome</keyword>
<dbReference type="OrthoDB" id="24039at2157"/>
<evidence type="ECO:0000313" key="3">
    <source>
        <dbReference type="Proteomes" id="UP000001488"/>
    </source>
</evidence>
<dbReference type="PROSITE" id="PS51257">
    <property type="entry name" value="PROKAR_LIPOPROTEIN"/>
    <property type="match status" value="1"/>
</dbReference>
<organism evidence="2 3">
    <name type="scientific">Thermococcus gammatolerans (strain DSM 15229 / JCM 11827 / EJ3)</name>
    <dbReference type="NCBI Taxonomy" id="593117"/>
    <lineage>
        <taxon>Archaea</taxon>
        <taxon>Methanobacteriati</taxon>
        <taxon>Methanobacteriota</taxon>
        <taxon>Thermococci</taxon>
        <taxon>Thermococcales</taxon>
        <taxon>Thermococcaceae</taxon>
        <taxon>Thermococcus</taxon>
    </lineage>
</organism>
<dbReference type="SUPFAM" id="SSF53807">
    <property type="entry name" value="Helical backbone' metal receptor"/>
    <property type="match status" value="1"/>
</dbReference>
<dbReference type="Gene3D" id="3.40.50.1980">
    <property type="entry name" value="Nitrogenase molybdenum iron protein domain"/>
    <property type="match status" value="2"/>
</dbReference>
<dbReference type="STRING" id="593117.TGAM_0821"/>
<dbReference type="PaxDb" id="593117-TGAM_0821"/>
<reference evidence="2 3" key="1">
    <citation type="journal article" date="2007" name="Genome Biol.">
        <title>Genome analysis and genome-wide proteomics of Thermococcus gammatolerans, the most radioresistant organism known amongst the Archaea.</title>
        <authorList>
            <person name="Zivanovic Y."/>
            <person name="Armengaud J."/>
            <person name="Lagorce A."/>
            <person name="Leplat C."/>
            <person name="Guerin P."/>
            <person name="Dutertre M."/>
            <person name="Anthouard V."/>
            <person name="Forterre P."/>
            <person name="Wincker P."/>
            <person name="Confalonieri F."/>
        </authorList>
    </citation>
    <scope>NUCLEOTIDE SEQUENCE [LARGE SCALE GENOMIC DNA]</scope>
    <source>
        <strain evidence="3">DSM 15229 / JCM 11827 / EJ3</strain>
    </source>
</reference>
<dbReference type="Proteomes" id="UP000001488">
    <property type="component" value="Chromosome"/>
</dbReference>
<dbReference type="AlphaFoldDB" id="C5A511"/>
<dbReference type="KEGG" id="tga:TGAM_0821"/>